<organism evidence="1 2">
    <name type="scientific">Carpinus fangiana</name>
    <dbReference type="NCBI Taxonomy" id="176857"/>
    <lineage>
        <taxon>Eukaryota</taxon>
        <taxon>Viridiplantae</taxon>
        <taxon>Streptophyta</taxon>
        <taxon>Embryophyta</taxon>
        <taxon>Tracheophyta</taxon>
        <taxon>Spermatophyta</taxon>
        <taxon>Magnoliopsida</taxon>
        <taxon>eudicotyledons</taxon>
        <taxon>Gunneridae</taxon>
        <taxon>Pentapetalae</taxon>
        <taxon>rosids</taxon>
        <taxon>fabids</taxon>
        <taxon>Fagales</taxon>
        <taxon>Betulaceae</taxon>
        <taxon>Carpinus</taxon>
    </lineage>
</organism>
<sequence length="173" mass="19867">MNSSSHCNTTVVVPKLSFIRSSLLLNPDTKPNYLYKKGTTTGYSCKKKQKNKRVSKIDKVGVLMGFGLRREQVQKWVERVRVCPPMMEVGRRRKRAMHGHGEEEPSTFKRIQEDAIVIAQADRITYIRVLGEQVGSHGGLVLRGLRAHSLFYRNSWNNYSSIASMDSRHRNFE</sequence>
<name>A0A5N6QUJ5_9ROSI</name>
<reference evidence="1 2" key="1">
    <citation type="submission" date="2019-06" db="EMBL/GenBank/DDBJ databases">
        <title>A chromosomal-level reference genome of Carpinus fangiana (Coryloideae, Betulaceae).</title>
        <authorList>
            <person name="Yang X."/>
            <person name="Wang Z."/>
            <person name="Zhang L."/>
            <person name="Hao G."/>
            <person name="Liu J."/>
            <person name="Yang Y."/>
        </authorList>
    </citation>
    <scope>NUCLEOTIDE SEQUENCE [LARGE SCALE GENOMIC DNA]</scope>
    <source>
        <strain evidence="1">Cfa_2016G</strain>
        <tissue evidence="1">Leaf</tissue>
    </source>
</reference>
<accession>A0A5N6QUJ5</accession>
<evidence type="ECO:0000313" key="2">
    <source>
        <dbReference type="Proteomes" id="UP000327013"/>
    </source>
</evidence>
<dbReference type="AlphaFoldDB" id="A0A5N6QUJ5"/>
<protein>
    <submittedName>
        <fullName evidence="1">Uncharacterized protein</fullName>
    </submittedName>
</protein>
<dbReference type="Proteomes" id="UP000327013">
    <property type="component" value="Chromosome 2"/>
</dbReference>
<dbReference type="OrthoDB" id="9990610at2759"/>
<proteinExistence type="predicted"/>
<evidence type="ECO:0000313" key="1">
    <source>
        <dbReference type="EMBL" id="KAE8010178.1"/>
    </source>
</evidence>
<gene>
    <name evidence="1" type="ORF">FH972_006568</name>
</gene>
<dbReference type="EMBL" id="CM017322">
    <property type="protein sequence ID" value="KAE8010178.1"/>
    <property type="molecule type" value="Genomic_DNA"/>
</dbReference>
<keyword evidence="2" id="KW-1185">Reference proteome</keyword>